<gene>
    <name evidence="1" type="ORF">MDA_GLEAN10011449</name>
</gene>
<proteinExistence type="predicted"/>
<dbReference type="AlphaFoldDB" id="L5LV93"/>
<evidence type="ECO:0000313" key="2">
    <source>
        <dbReference type="Proteomes" id="UP000010556"/>
    </source>
</evidence>
<name>L5LV93_MYODS</name>
<accession>L5LV93</accession>
<keyword evidence="2" id="KW-1185">Reference proteome</keyword>
<dbReference type="EMBL" id="KB108036">
    <property type="protein sequence ID" value="ELK29393.1"/>
    <property type="molecule type" value="Genomic_DNA"/>
</dbReference>
<dbReference type="Proteomes" id="UP000010556">
    <property type="component" value="Unassembled WGS sequence"/>
</dbReference>
<sequence length="80" mass="8884">MNTTLGNEECGHLWDHVSKGQSPCSQRSEPLLLLTVPRTAQSPPGDLRHDELLVSFMAEVSETMSKFVLLPQILSLKPQI</sequence>
<evidence type="ECO:0000313" key="1">
    <source>
        <dbReference type="EMBL" id="ELK29393.1"/>
    </source>
</evidence>
<organism evidence="1 2">
    <name type="scientific">Myotis davidii</name>
    <name type="common">David's myotis</name>
    <dbReference type="NCBI Taxonomy" id="225400"/>
    <lineage>
        <taxon>Eukaryota</taxon>
        <taxon>Metazoa</taxon>
        <taxon>Chordata</taxon>
        <taxon>Craniata</taxon>
        <taxon>Vertebrata</taxon>
        <taxon>Euteleostomi</taxon>
        <taxon>Mammalia</taxon>
        <taxon>Eutheria</taxon>
        <taxon>Laurasiatheria</taxon>
        <taxon>Chiroptera</taxon>
        <taxon>Yangochiroptera</taxon>
        <taxon>Vespertilionidae</taxon>
        <taxon>Myotis</taxon>
    </lineage>
</organism>
<protein>
    <submittedName>
        <fullName evidence="1">Uncharacterized protein</fullName>
    </submittedName>
</protein>
<reference evidence="2" key="1">
    <citation type="journal article" date="2013" name="Science">
        <title>Comparative analysis of bat genomes provides insight into the evolution of flight and immunity.</title>
        <authorList>
            <person name="Zhang G."/>
            <person name="Cowled C."/>
            <person name="Shi Z."/>
            <person name="Huang Z."/>
            <person name="Bishop-Lilly K.A."/>
            <person name="Fang X."/>
            <person name="Wynne J.W."/>
            <person name="Xiong Z."/>
            <person name="Baker M.L."/>
            <person name="Zhao W."/>
            <person name="Tachedjian M."/>
            <person name="Zhu Y."/>
            <person name="Zhou P."/>
            <person name="Jiang X."/>
            <person name="Ng J."/>
            <person name="Yang L."/>
            <person name="Wu L."/>
            <person name="Xiao J."/>
            <person name="Feng Y."/>
            <person name="Chen Y."/>
            <person name="Sun X."/>
            <person name="Zhang Y."/>
            <person name="Marsh G.A."/>
            <person name="Crameri G."/>
            <person name="Broder C.C."/>
            <person name="Frey K.G."/>
            <person name="Wang L.F."/>
            <person name="Wang J."/>
        </authorList>
    </citation>
    <scope>NUCLEOTIDE SEQUENCE [LARGE SCALE GENOMIC DNA]</scope>
</reference>